<feature type="region of interest" description="Disordered" evidence="1">
    <location>
        <begin position="90"/>
        <end position="118"/>
    </location>
</feature>
<accession>A0ABT0RD02</accession>
<evidence type="ECO:0000256" key="1">
    <source>
        <dbReference type="SAM" id="MobiDB-lite"/>
    </source>
</evidence>
<dbReference type="Proteomes" id="UP001165343">
    <property type="component" value="Unassembled WGS sequence"/>
</dbReference>
<reference evidence="2" key="1">
    <citation type="submission" date="2022-05" db="EMBL/GenBank/DDBJ databases">
        <authorList>
            <person name="Jo J.-H."/>
            <person name="Im W.-T."/>
        </authorList>
    </citation>
    <scope>NUCLEOTIDE SEQUENCE</scope>
    <source>
        <strain evidence="2">RG327</strain>
    </source>
</reference>
<organism evidence="2 3">
    <name type="scientific">Sphingomonas anseongensis</name>
    <dbReference type="NCBI Taxonomy" id="2908207"/>
    <lineage>
        <taxon>Bacteria</taxon>
        <taxon>Pseudomonadati</taxon>
        <taxon>Pseudomonadota</taxon>
        <taxon>Alphaproteobacteria</taxon>
        <taxon>Sphingomonadales</taxon>
        <taxon>Sphingomonadaceae</taxon>
        <taxon>Sphingomonas</taxon>
    </lineage>
</organism>
<name>A0ABT0RD02_9SPHN</name>
<gene>
    <name evidence="2" type="ORF">LZ519_02275</name>
</gene>
<dbReference type="SUPFAM" id="SSF47598">
    <property type="entry name" value="Ribbon-helix-helix"/>
    <property type="match status" value="1"/>
</dbReference>
<proteinExistence type="predicted"/>
<keyword evidence="3" id="KW-1185">Reference proteome</keyword>
<sequence length="233" mass="25050">MKTEPKPFASLSSGLLARKGAARPAMRPQGFGQAGASLEDLGWNDMGFEPPKPAHNPAPDEEHDAFGEVIPAHPHNLAGLTPIESPVHNQQAEIAGRLSAYTPDDAGEEEKEEVDDSAELYEPEADVDAEDAIESEADLSPVLMAKPQPEPVIVRQPAPAPAARRQRKERAAPGTKGKAAFTLRLDPDRHLKLRLACAVDGRSAQMLVTQALDKLLGEMPELDTLAQKAKRKG</sequence>
<feature type="region of interest" description="Disordered" evidence="1">
    <location>
        <begin position="19"/>
        <end position="64"/>
    </location>
</feature>
<evidence type="ECO:0000313" key="3">
    <source>
        <dbReference type="Proteomes" id="UP001165343"/>
    </source>
</evidence>
<evidence type="ECO:0000313" key="2">
    <source>
        <dbReference type="EMBL" id="MCL6678149.1"/>
    </source>
</evidence>
<dbReference type="RefSeq" id="WP_249867119.1">
    <property type="nucleotide sequence ID" value="NZ_JAMGBC010000001.1"/>
</dbReference>
<protein>
    <submittedName>
        <fullName evidence="2">Uncharacterized protein</fullName>
    </submittedName>
</protein>
<comment type="caution">
    <text evidence="2">The sequence shown here is derived from an EMBL/GenBank/DDBJ whole genome shotgun (WGS) entry which is preliminary data.</text>
</comment>
<feature type="region of interest" description="Disordered" evidence="1">
    <location>
        <begin position="156"/>
        <end position="183"/>
    </location>
</feature>
<dbReference type="EMBL" id="JAMGBC010000001">
    <property type="protein sequence ID" value="MCL6678149.1"/>
    <property type="molecule type" value="Genomic_DNA"/>
</dbReference>
<dbReference type="InterPro" id="IPR010985">
    <property type="entry name" value="Ribbon_hlx_hlx"/>
</dbReference>
<feature type="compositionally biased region" description="Acidic residues" evidence="1">
    <location>
        <begin position="105"/>
        <end position="118"/>
    </location>
</feature>